<evidence type="ECO:0000256" key="4">
    <source>
        <dbReference type="ARBA" id="ARBA00022722"/>
    </source>
</evidence>
<comment type="similarity">
    <text evidence="2 14">Belongs to the ANKZF1/VMS1 family.</text>
</comment>
<name>A0AAD7XLK3_9STRA</name>
<feature type="compositionally biased region" description="Basic and acidic residues" evidence="15">
    <location>
        <begin position="116"/>
        <end position="127"/>
    </location>
</feature>
<evidence type="ECO:0000256" key="8">
    <source>
        <dbReference type="ARBA" id="ARBA00022771"/>
    </source>
</evidence>
<evidence type="ECO:0000313" key="18">
    <source>
        <dbReference type="Proteomes" id="UP001230188"/>
    </source>
</evidence>
<dbReference type="PROSITE" id="PS50088">
    <property type="entry name" value="ANK_REPEAT"/>
    <property type="match status" value="1"/>
</dbReference>
<dbReference type="GO" id="GO:0004519">
    <property type="term" value="F:endonuclease activity"/>
    <property type="evidence" value="ECO:0007669"/>
    <property type="project" value="UniProtKB-KW"/>
</dbReference>
<comment type="caution">
    <text evidence="17">The sequence shown here is derived from an EMBL/GenBank/DDBJ whole genome shotgun (WGS) entry which is preliminary data.</text>
</comment>
<feature type="domain" description="VLRF1" evidence="16">
    <location>
        <begin position="214"/>
        <end position="359"/>
    </location>
</feature>
<evidence type="ECO:0000256" key="9">
    <source>
        <dbReference type="ARBA" id="ARBA00022801"/>
    </source>
</evidence>
<feature type="region of interest" description="Disordered" evidence="15">
    <location>
        <begin position="97"/>
        <end position="162"/>
    </location>
</feature>
<dbReference type="InterPro" id="IPR041540">
    <property type="entry name" value="VATC"/>
</dbReference>
<evidence type="ECO:0000256" key="12">
    <source>
        <dbReference type="ARBA" id="ARBA00023054"/>
    </source>
</evidence>
<dbReference type="EMBL" id="JAQMWT010000508">
    <property type="protein sequence ID" value="KAJ8600495.1"/>
    <property type="molecule type" value="Genomic_DNA"/>
</dbReference>
<dbReference type="SUPFAM" id="SSF48403">
    <property type="entry name" value="Ankyrin repeat"/>
    <property type="match status" value="1"/>
</dbReference>
<keyword evidence="6" id="KW-0677">Repeat</keyword>
<organism evidence="17 18">
    <name type="scientific">Chrysophaeum taylorii</name>
    <dbReference type="NCBI Taxonomy" id="2483200"/>
    <lineage>
        <taxon>Eukaryota</taxon>
        <taxon>Sar</taxon>
        <taxon>Stramenopiles</taxon>
        <taxon>Ochrophyta</taxon>
        <taxon>Pelagophyceae</taxon>
        <taxon>Pelagomonadales</taxon>
        <taxon>Pelagomonadaceae</taxon>
        <taxon>Chrysophaeum</taxon>
    </lineage>
</organism>
<dbReference type="GO" id="GO:0008270">
    <property type="term" value="F:zinc ion binding"/>
    <property type="evidence" value="ECO:0007669"/>
    <property type="project" value="UniProtKB-KW"/>
</dbReference>
<keyword evidence="5" id="KW-0479">Metal-binding</keyword>
<gene>
    <name evidence="17" type="ORF">CTAYLR_010058</name>
</gene>
<protein>
    <recommendedName>
        <fullName evidence="16">VLRF1 domain-containing protein</fullName>
    </recommendedName>
</protein>
<comment type="domain">
    <text evidence="14">The VLRF1 domain mediates binding to the 60S ribosomal subunit.</text>
</comment>
<evidence type="ECO:0000256" key="1">
    <source>
        <dbReference type="ARBA" id="ARBA00004496"/>
    </source>
</evidence>
<dbReference type="PROSITE" id="PS50297">
    <property type="entry name" value="ANK_REP_REGION"/>
    <property type="match status" value="1"/>
</dbReference>
<dbReference type="InterPro" id="IPR013087">
    <property type="entry name" value="Znf_C2H2_type"/>
</dbReference>
<evidence type="ECO:0000256" key="6">
    <source>
        <dbReference type="ARBA" id="ARBA00022737"/>
    </source>
</evidence>
<evidence type="ECO:0000256" key="3">
    <source>
        <dbReference type="ARBA" id="ARBA00022490"/>
    </source>
</evidence>
<evidence type="ECO:0000259" key="16">
    <source>
        <dbReference type="PROSITE" id="PS52044"/>
    </source>
</evidence>
<proteinExistence type="inferred from homology"/>
<evidence type="ECO:0000256" key="7">
    <source>
        <dbReference type="ARBA" id="ARBA00022759"/>
    </source>
</evidence>
<comment type="subcellular location">
    <subcellularLocation>
        <location evidence="1">Cytoplasm</location>
    </subcellularLocation>
</comment>
<dbReference type="Pfam" id="PF18716">
    <property type="entry name" value="VATC"/>
    <property type="match status" value="1"/>
</dbReference>
<keyword evidence="8" id="KW-0863">Zinc-finger</keyword>
<keyword evidence="9 14" id="KW-0378">Hydrolase</keyword>
<keyword evidence="4 14" id="KW-0540">Nuclease</keyword>
<dbReference type="Pfam" id="PF18826">
    <property type="entry name" value="bVLRF1"/>
    <property type="match status" value="1"/>
</dbReference>
<evidence type="ECO:0000256" key="2">
    <source>
        <dbReference type="ARBA" id="ARBA00009262"/>
    </source>
</evidence>
<dbReference type="GO" id="GO:0036503">
    <property type="term" value="P:ERAD pathway"/>
    <property type="evidence" value="ECO:0007669"/>
    <property type="project" value="TreeGrafter"/>
</dbReference>
<feature type="region of interest" description="Disordered" evidence="15">
    <location>
        <begin position="365"/>
        <end position="393"/>
    </location>
</feature>
<evidence type="ECO:0000256" key="13">
    <source>
        <dbReference type="PROSITE-ProRule" id="PRU00023"/>
    </source>
</evidence>
<sequence length="617" mass="65677">MTTLLARAEGGIVAVQKRAMAWIPQAAEDGTVGSLWELSYEALEQLASLASVGVESVEETSSSSLSSSSSTAAARMGGTRGLTCIACGLKFESREEQTTHFASEEHRGRRANKVPGAREQDLPERAAEAASSSSSSENSSSSEEEEEEEEYRGTLRRDQRSSTVEVSIGAALSMSVSPAVLRATAFWGGRSGSALTQAVAASRVRALATARGRGPLRAAVVALRSGRFAAALFEGRRMTHHRTFSRYTTRRGQGGAQAVVDGSGKAPKSIGSQLRRHGERALSDEVRSLLGVAWREALASCDLVFVAAARLLRPVLFAGTDNDPAPLDARDLRVQRLPFGISKPTLEAVAAAHARLGAVLVHAPAPRQQDPPASPPSRGATTPPPAQHQKQPQEIAAFPEASDASRRLLEACERGHADAVEAVLASAPEDLDLDARDLVGRRPLHLAAAAGAARAVLALLVAGADPTALDERERPPYYVSADKKTRDAFRTARADLGEEAHDWAAAAVPEGLDAATRAAKKAKDQEKKRRQRDRHRQAKQRAAEQATLRADAEAARIAAKAARDLLDAKLNACAMCSAPIRGAPFTRLDFQYCSSACAQAHRRAQCAAAAEKRMRDL</sequence>
<dbReference type="InterPro" id="IPR036770">
    <property type="entry name" value="Ankyrin_rpt-contain_sf"/>
</dbReference>
<dbReference type="GO" id="GO:0005737">
    <property type="term" value="C:cytoplasm"/>
    <property type="evidence" value="ECO:0007669"/>
    <property type="project" value="UniProtKB-SubCell"/>
</dbReference>
<evidence type="ECO:0000256" key="14">
    <source>
        <dbReference type="PROSITE-ProRule" id="PRU01389"/>
    </source>
</evidence>
<dbReference type="Proteomes" id="UP001230188">
    <property type="component" value="Unassembled WGS sequence"/>
</dbReference>
<evidence type="ECO:0000256" key="10">
    <source>
        <dbReference type="ARBA" id="ARBA00022833"/>
    </source>
</evidence>
<dbReference type="InterPro" id="IPR041175">
    <property type="entry name" value="VLRF1/Vms1"/>
</dbReference>
<keyword evidence="12" id="KW-0175">Coiled coil</keyword>
<evidence type="ECO:0000256" key="5">
    <source>
        <dbReference type="ARBA" id="ARBA00022723"/>
    </source>
</evidence>
<keyword evidence="3 14" id="KW-0963">Cytoplasm</keyword>
<evidence type="ECO:0000313" key="17">
    <source>
        <dbReference type="EMBL" id="KAJ8600495.1"/>
    </source>
</evidence>
<feature type="compositionally biased region" description="Basic and acidic residues" evidence="15">
    <location>
        <begin position="97"/>
        <end position="107"/>
    </location>
</feature>
<keyword evidence="10" id="KW-0862">Zinc</keyword>
<dbReference type="PANTHER" id="PTHR16036">
    <property type="entry name" value="ANKYRIN REPEAT AND ZINC FINGER DOMAIN-CONTAINING PROTEIN 1"/>
    <property type="match status" value="1"/>
</dbReference>
<dbReference type="Gene3D" id="1.25.40.20">
    <property type="entry name" value="Ankyrin repeat-containing domain"/>
    <property type="match status" value="1"/>
</dbReference>
<dbReference type="AlphaFoldDB" id="A0AAD7XLK3"/>
<feature type="region of interest" description="Disordered" evidence="15">
    <location>
        <begin position="515"/>
        <end position="547"/>
    </location>
</feature>
<feature type="active site" evidence="14">
    <location>
        <position position="257"/>
    </location>
</feature>
<feature type="compositionally biased region" description="Basic residues" evidence="15">
    <location>
        <begin position="528"/>
        <end position="539"/>
    </location>
</feature>
<dbReference type="PROSITE" id="PS52044">
    <property type="entry name" value="VLRF1"/>
    <property type="match status" value="1"/>
</dbReference>
<dbReference type="GO" id="GO:0016787">
    <property type="term" value="F:hydrolase activity"/>
    <property type="evidence" value="ECO:0007669"/>
    <property type="project" value="UniProtKB-KW"/>
</dbReference>
<feature type="repeat" description="ANK" evidence="13">
    <location>
        <begin position="439"/>
        <end position="471"/>
    </location>
</feature>
<keyword evidence="7 14" id="KW-0255">Endonuclease</keyword>
<dbReference type="InterPro" id="IPR002110">
    <property type="entry name" value="Ankyrin_rpt"/>
</dbReference>
<evidence type="ECO:0000256" key="11">
    <source>
        <dbReference type="ARBA" id="ARBA00023043"/>
    </source>
</evidence>
<feature type="compositionally biased region" description="Basic and acidic residues" evidence="15">
    <location>
        <begin position="151"/>
        <end position="160"/>
    </location>
</feature>
<dbReference type="PROSITE" id="PS00028">
    <property type="entry name" value="ZINC_FINGER_C2H2_1"/>
    <property type="match status" value="1"/>
</dbReference>
<keyword evidence="18" id="KW-1185">Reference proteome</keyword>
<feature type="compositionally biased region" description="Low complexity" evidence="15">
    <location>
        <begin position="128"/>
        <end position="141"/>
    </location>
</feature>
<dbReference type="PANTHER" id="PTHR16036:SF2">
    <property type="entry name" value="TRNA ENDONUCLEASE ANKZF1"/>
    <property type="match status" value="1"/>
</dbReference>
<reference evidence="17" key="1">
    <citation type="submission" date="2023-01" db="EMBL/GenBank/DDBJ databases">
        <title>Metagenome sequencing of chrysophaentin producing Chrysophaeum taylorii.</title>
        <authorList>
            <person name="Davison J."/>
            <person name="Bewley C."/>
        </authorList>
    </citation>
    <scope>NUCLEOTIDE SEQUENCE</scope>
    <source>
        <strain evidence="17">NIES-1699</strain>
    </source>
</reference>
<evidence type="ECO:0000256" key="15">
    <source>
        <dbReference type="SAM" id="MobiDB-lite"/>
    </source>
</evidence>
<dbReference type="InterPro" id="IPR047139">
    <property type="entry name" value="ANKZ1/VMS1"/>
</dbReference>
<keyword evidence="11 13" id="KW-0040">ANK repeat</keyword>
<accession>A0AAD7XLK3</accession>